<dbReference type="Proteomes" id="UP000092600">
    <property type="component" value="Unassembled WGS sequence"/>
</dbReference>
<comment type="caution">
    <text evidence="2">The sequence shown here is derived from an EMBL/GenBank/DDBJ whole genome shotgun (WGS) entry which is preliminary data.</text>
</comment>
<evidence type="ECO:0000313" key="2">
    <source>
        <dbReference type="EMBL" id="OAY82445.1"/>
    </source>
</evidence>
<name>A0A199W0K1_ANACO</name>
<evidence type="ECO:0000313" key="3">
    <source>
        <dbReference type="Proteomes" id="UP000092600"/>
    </source>
</evidence>
<evidence type="ECO:0000256" key="1">
    <source>
        <dbReference type="SAM" id="MobiDB-lite"/>
    </source>
</evidence>
<feature type="region of interest" description="Disordered" evidence="1">
    <location>
        <begin position="36"/>
        <end position="59"/>
    </location>
</feature>
<sequence length="118" mass="12267">MANTNFAEAVEHFCITAGVYMQENGNHADTQHSIRTAPLSETTTTSSPAIGRPLSPSISTGVEGHAESVITSPIISLIALIFPHSAPTTTYCPHNKVPDLTIAVANGPLPLSSLASTT</sequence>
<feature type="compositionally biased region" description="Polar residues" evidence="1">
    <location>
        <begin position="36"/>
        <end position="48"/>
    </location>
</feature>
<reference evidence="2 3" key="1">
    <citation type="journal article" date="2016" name="DNA Res.">
        <title>The draft genome of MD-2 pineapple using hybrid error correction of long reads.</title>
        <authorList>
            <person name="Redwan R.M."/>
            <person name="Saidin A."/>
            <person name="Kumar S.V."/>
        </authorList>
    </citation>
    <scope>NUCLEOTIDE SEQUENCE [LARGE SCALE GENOMIC DNA]</scope>
    <source>
        <strain evidence="3">cv. MD2</strain>
        <tissue evidence="2">Leaf</tissue>
    </source>
</reference>
<gene>
    <name evidence="2" type="ORF">ACMD2_17728</name>
</gene>
<proteinExistence type="predicted"/>
<dbReference type="EMBL" id="LSRQ01000494">
    <property type="protein sequence ID" value="OAY82445.1"/>
    <property type="molecule type" value="Genomic_DNA"/>
</dbReference>
<protein>
    <submittedName>
        <fullName evidence="2">Uncharacterized protein</fullName>
    </submittedName>
</protein>
<accession>A0A199W0K1</accession>
<organism evidence="2 3">
    <name type="scientific">Ananas comosus</name>
    <name type="common">Pineapple</name>
    <name type="synonym">Ananas ananas</name>
    <dbReference type="NCBI Taxonomy" id="4615"/>
    <lineage>
        <taxon>Eukaryota</taxon>
        <taxon>Viridiplantae</taxon>
        <taxon>Streptophyta</taxon>
        <taxon>Embryophyta</taxon>
        <taxon>Tracheophyta</taxon>
        <taxon>Spermatophyta</taxon>
        <taxon>Magnoliopsida</taxon>
        <taxon>Liliopsida</taxon>
        <taxon>Poales</taxon>
        <taxon>Bromeliaceae</taxon>
        <taxon>Bromelioideae</taxon>
        <taxon>Ananas</taxon>
    </lineage>
</organism>
<dbReference type="AlphaFoldDB" id="A0A199W0K1"/>